<feature type="region of interest" description="Disordered" evidence="10">
    <location>
        <begin position="1057"/>
        <end position="1080"/>
    </location>
</feature>
<evidence type="ECO:0000256" key="8">
    <source>
        <dbReference type="ARBA" id="ARBA00048679"/>
    </source>
</evidence>
<evidence type="ECO:0000256" key="7">
    <source>
        <dbReference type="ARBA" id="ARBA00047899"/>
    </source>
</evidence>
<dbReference type="GO" id="GO:0005737">
    <property type="term" value="C:cytoplasm"/>
    <property type="evidence" value="ECO:0007669"/>
    <property type="project" value="TreeGrafter"/>
</dbReference>
<feature type="compositionally biased region" description="Polar residues" evidence="10">
    <location>
        <begin position="345"/>
        <end position="354"/>
    </location>
</feature>
<dbReference type="GO" id="GO:0042149">
    <property type="term" value="P:cellular response to glucose starvation"/>
    <property type="evidence" value="ECO:0007669"/>
    <property type="project" value="UniProtKB-ARBA"/>
</dbReference>
<feature type="region of interest" description="Disordered" evidence="10">
    <location>
        <begin position="680"/>
        <end position="770"/>
    </location>
</feature>
<sequence length="1170" mass="129129">MEPQQPRPQRHRPSHPHPRSIILPPPSQFPNRTSNNTPVSSPGLFSPTLARGTMSFPPSQQGSESATPASLHSPYLHPLHGHKVRETHKANVEHDNTTGRKHINNYEIIEELGRGMHGKVKLARNSNNGEYVAIKIIPRFSKRRRLGKVMAMSTQDKSKREIAILKKIRHDNVVALLEIIDDPEMKKIYMVLEHVELGEVVWRKKGLPHICEYERRRVEREMRGEKPTPGEERFERLLEQRQALRDAERATAQTRTDGAVADYWSLEYGPADGEESRHGSFGSDAGAFAGLALSTRDSVAGSRATSRAPSRTRSAKSVSDAHGLDPIDSNTASIRQQDDTETPGGPTSNPNSSAALDGTVFAAYPDDPVARGRSPTMQDSIMSHISSLDYTRVRDPYVDDFSYVPCFTMDEARVTFRDTVLGLEYLHYEGVVHRDIKPANLLWTRDKKTKIADFGVSYFGRPARDGEPDDTISESEARDFDNDLELAKTVGTPAFFAPELCATDLHDVPPGTQPKINEQIDVWSLGVTLFCLVFARIPFLAEDEWQMFKKIANEDVFIPKRRLRPVDPATKPSEKSLYTRVNKPPYRDDDELAYEEIDGDLQDLLSKMLTKNPDKRIRLRDVKRHDWVTKGLDPMGWIDDTDPSRRTSGKKIQVDERDITQAVVPLSFIDRARSTIKKVVGKVMHPRGERGESVSSRRRAASSAASSAGDNPVVSGLTTPHSRDARRRSLRPDDYFSSPSQPSTGHPLTHSVLASPQDEHPPPLPQQSSAGGQALRLPLELLTHLATKDERWARQASASPHRMTPRHGHARSLTNTFLPLTPTPIETQTPPPTPLFDNLVEDPSSALGKARDTKPAVDDLGRARSVDRGLFASNDKRAAARVSLSTAVAPGNVHFPYTPGPRPTRSIEFAKRLERAVSSASSTAPFSSSPLKGYQHGYFKSDPSMHNRQRVPVDLYERPMTSHRLIDGVLDPEPELIPCPPSPDDAIFCRMSPSRAETIATGKSSSSSASMGGLTTALTSPCEPASPIYGLNTHMTKEVTDQMLAFQSDPSLPALLSSSTSSVSADPEGEFLGNPGLVGRSSVTDTTDSLTPPAFAKESMSGFPLDVQDAVLDGAVSVKFDVRRRHVLNTQPLAHTHAHAHHLDNDDEDSDSSSDSDDGLVMMAARPKKK</sequence>
<keyword evidence="2" id="KW-0723">Serine/threonine-protein kinase</keyword>
<dbReference type="GO" id="GO:0001558">
    <property type="term" value="P:regulation of cell growth"/>
    <property type="evidence" value="ECO:0007669"/>
    <property type="project" value="UniProtKB-ARBA"/>
</dbReference>
<reference evidence="12" key="2">
    <citation type="submission" date="2023-05" db="EMBL/GenBank/DDBJ databases">
        <authorList>
            <consortium name="Lawrence Berkeley National Laboratory"/>
            <person name="Steindorff A."/>
            <person name="Hensen N."/>
            <person name="Bonometti L."/>
            <person name="Westerberg I."/>
            <person name="Brannstrom I.O."/>
            <person name="Guillou S."/>
            <person name="Cros-Aarteil S."/>
            <person name="Calhoun S."/>
            <person name="Haridas S."/>
            <person name="Kuo A."/>
            <person name="Mondo S."/>
            <person name="Pangilinan J."/>
            <person name="Riley R."/>
            <person name="Labutti K."/>
            <person name="Andreopoulos B."/>
            <person name="Lipzen A."/>
            <person name="Chen C."/>
            <person name="Yanf M."/>
            <person name="Daum C."/>
            <person name="Ng V."/>
            <person name="Clum A."/>
            <person name="Ohm R."/>
            <person name="Martin F."/>
            <person name="Silar P."/>
            <person name="Natvig D."/>
            <person name="Lalanne C."/>
            <person name="Gautier V."/>
            <person name="Ament-Velasquez S.L."/>
            <person name="Kruys A."/>
            <person name="Hutchinson M.I."/>
            <person name="Powell A.J."/>
            <person name="Barry K."/>
            <person name="Miller A.N."/>
            <person name="Grigoriev I.V."/>
            <person name="Debuchy R."/>
            <person name="Gladieux P."/>
            <person name="Thoren M.H."/>
            <person name="Johannesson H."/>
        </authorList>
    </citation>
    <scope>NUCLEOTIDE SEQUENCE</scope>
    <source>
        <strain evidence="12">CBS 123565</strain>
    </source>
</reference>
<dbReference type="GO" id="GO:0005524">
    <property type="term" value="F:ATP binding"/>
    <property type="evidence" value="ECO:0007669"/>
    <property type="project" value="UniProtKB-UniRule"/>
</dbReference>
<feature type="compositionally biased region" description="Low complexity" evidence="10">
    <location>
        <begin position="296"/>
        <end position="312"/>
    </location>
</feature>
<reference evidence="12" key="1">
    <citation type="journal article" date="2023" name="Mol. Phylogenet. Evol.">
        <title>Genome-scale phylogeny and comparative genomics of the fungal order Sordariales.</title>
        <authorList>
            <person name="Hensen N."/>
            <person name="Bonometti L."/>
            <person name="Westerberg I."/>
            <person name="Brannstrom I.O."/>
            <person name="Guillou S."/>
            <person name="Cros-Aarteil S."/>
            <person name="Calhoun S."/>
            <person name="Haridas S."/>
            <person name="Kuo A."/>
            <person name="Mondo S."/>
            <person name="Pangilinan J."/>
            <person name="Riley R."/>
            <person name="LaButti K."/>
            <person name="Andreopoulos B."/>
            <person name="Lipzen A."/>
            <person name="Chen C."/>
            <person name="Yan M."/>
            <person name="Daum C."/>
            <person name="Ng V."/>
            <person name="Clum A."/>
            <person name="Steindorff A."/>
            <person name="Ohm R.A."/>
            <person name="Martin F."/>
            <person name="Silar P."/>
            <person name="Natvig D.O."/>
            <person name="Lalanne C."/>
            <person name="Gautier V."/>
            <person name="Ament-Velasquez S.L."/>
            <person name="Kruys A."/>
            <person name="Hutchinson M.I."/>
            <person name="Powell A.J."/>
            <person name="Barry K."/>
            <person name="Miller A.N."/>
            <person name="Grigoriev I.V."/>
            <person name="Debuchy R."/>
            <person name="Gladieux P."/>
            <person name="Hiltunen Thoren M."/>
            <person name="Johannesson H."/>
        </authorList>
    </citation>
    <scope>NUCLEOTIDE SEQUENCE</scope>
    <source>
        <strain evidence="12">CBS 123565</strain>
    </source>
</reference>
<dbReference type="Gene3D" id="1.10.510.10">
    <property type="entry name" value="Transferase(Phosphotransferase) domain 1"/>
    <property type="match status" value="1"/>
</dbReference>
<evidence type="ECO:0000256" key="6">
    <source>
        <dbReference type="ARBA" id="ARBA00022840"/>
    </source>
</evidence>
<keyword evidence="3" id="KW-0808">Transferase</keyword>
<dbReference type="EMBL" id="MU853438">
    <property type="protein sequence ID" value="KAK4130340.1"/>
    <property type="molecule type" value="Genomic_DNA"/>
</dbReference>
<feature type="non-terminal residue" evidence="12">
    <location>
        <position position="1170"/>
    </location>
</feature>
<dbReference type="CDD" id="cd14008">
    <property type="entry name" value="STKc_LKB1_CaMKK"/>
    <property type="match status" value="1"/>
</dbReference>
<dbReference type="Proteomes" id="UP001304895">
    <property type="component" value="Unassembled WGS sequence"/>
</dbReference>
<keyword evidence="5 12" id="KW-0418">Kinase</keyword>
<comment type="caution">
    <text evidence="12">The sequence shown here is derived from an EMBL/GenBank/DDBJ whole genome shotgun (WGS) entry which is preliminary data.</text>
</comment>
<feature type="compositionally biased region" description="Polar residues" evidence="10">
    <location>
        <begin position="737"/>
        <end position="746"/>
    </location>
</feature>
<evidence type="ECO:0000256" key="2">
    <source>
        <dbReference type="ARBA" id="ARBA00022527"/>
    </source>
</evidence>
<dbReference type="SUPFAM" id="SSF56112">
    <property type="entry name" value="Protein kinase-like (PK-like)"/>
    <property type="match status" value="1"/>
</dbReference>
<feature type="compositionally biased region" description="Polar residues" evidence="10">
    <location>
        <begin position="56"/>
        <end position="70"/>
    </location>
</feature>
<dbReference type="FunFam" id="1.10.510.10:FF:000614">
    <property type="entry name" value="Serine/threonine protein kinase, putative"/>
    <property type="match status" value="1"/>
</dbReference>
<evidence type="ECO:0000256" key="10">
    <source>
        <dbReference type="SAM" id="MobiDB-lite"/>
    </source>
</evidence>
<evidence type="ECO:0000259" key="11">
    <source>
        <dbReference type="PROSITE" id="PS50011"/>
    </source>
</evidence>
<name>A0AAN6Z931_9PEZI</name>
<accession>A0AAN6Z931</accession>
<evidence type="ECO:0000256" key="1">
    <source>
        <dbReference type="ARBA" id="ARBA00012513"/>
    </source>
</evidence>
<keyword evidence="13" id="KW-1185">Reference proteome</keyword>
<dbReference type="PANTHER" id="PTHR24346">
    <property type="entry name" value="MAP/MICROTUBULE AFFINITY-REGULATING KINASE"/>
    <property type="match status" value="1"/>
</dbReference>
<dbReference type="PROSITE" id="PS50011">
    <property type="entry name" value="PROTEIN_KINASE_DOM"/>
    <property type="match status" value="1"/>
</dbReference>
<feature type="compositionally biased region" description="Basic residues" evidence="10">
    <location>
        <begin position="8"/>
        <end position="18"/>
    </location>
</feature>
<evidence type="ECO:0000256" key="5">
    <source>
        <dbReference type="ARBA" id="ARBA00022777"/>
    </source>
</evidence>
<dbReference type="GO" id="GO:0035556">
    <property type="term" value="P:intracellular signal transduction"/>
    <property type="evidence" value="ECO:0007669"/>
    <property type="project" value="TreeGrafter"/>
</dbReference>
<evidence type="ECO:0000256" key="9">
    <source>
        <dbReference type="PROSITE-ProRule" id="PRU10141"/>
    </source>
</evidence>
<dbReference type="GO" id="GO:0004674">
    <property type="term" value="F:protein serine/threonine kinase activity"/>
    <property type="evidence" value="ECO:0007669"/>
    <property type="project" value="UniProtKB-KW"/>
</dbReference>
<feature type="region of interest" description="Disordered" evidence="10">
    <location>
        <begin position="1136"/>
        <end position="1170"/>
    </location>
</feature>
<dbReference type="PANTHER" id="PTHR24346:SF77">
    <property type="entry name" value="SERINE THREONINE PROTEIN KINASE"/>
    <property type="match status" value="1"/>
</dbReference>
<feature type="region of interest" description="Disordered" evidence="10">
    <location>
        <begin position="1"/>
        <end position="77"/>
    </location>
</feature>
<evidence type="ECO:0000256" key="3">
    <source>
        <dbReference type="ARBA" id="ARBA00022679"/>
    </source>
</evidence>
<feature type="compositionally biased region" description="Acidic residues" evidence="10">
    <location>
        <begin position="1145"/>
        <end position="1158"/>
    </location>
</feature>
<proteinExistence type="predicted"/>
<evidence type="ECO:0000313" key="13">
    <source>
        <dbReference type="Proteomes" id="UP001304895"/>
    </source>
</evidence>
<feature type="region of interest" description="Disordered" evidence="10">
    <location>
        <begin position="296"/>
        <end position="355"/>
    </location>
</feature>
<evidence type="ECO:0000256" key="4">
    <source>
        <dbReference type="ARBA" id="ARBA00022741"/>
    </source>
</evidence>
<dbReference type="SMART" id="SM00220">
    <property type="entry name" value="S_TKc"/>
    <property type="match status" value="1"/>
</dbReference>
<keyword evidence="4 9" id="KW-0547">Nucleotide-binding</keyword>
<dbReference type="InterPro" id="IPR017441">
    <property type="entry name" value="Protein_kinase_ATP_BS"/>
</dbReference>
<comment type="catalytic activity">
    <reaction evidence="7">
        <text>L-threonyl-[protein] + ATP = O-phospho-L-threonyl-[protein] + ADP + H(+)</text>
        <dbReference type="Rhea" id="RHEA:46608"/>
        <dbReference type="Rhea" id="RHEA-COMP:11060"/>
        <dbReference type="Rhea" id="RHEA-COMP:11605"/>
        <dbReference type="ChEBI" id="CHEBI:15378"/>
        <dbReference type="ChEBI" id="CHEBI:30013"/>
        <dbReference type="ChEBI" id="CHEBI:30616"/>
        <dbReference type="ChEBI" id="CHEBI:61977"/>
        <dbReference type="ChEBI" id="CHEBI:456216"/>
        <dbReference type="EC" id="2.7.11.1"/>
    </reaction>
</comment>
<feature type="compositionally biased region" description="Polar residues" evidence="10">
    <location>
        <begin position="29"/>
        <end position="40"/>
    </location>
</feature>
<gene>
    <name evidence="12" type="ORF">BT67DRAFT_411267</name>
</gene>
<feature type="domain" description="Protein kinase" evidence="11">
    <location>
        <begin position="106"/>
        <end position="628"/>
    </location>
</feature>
<dbReference type="EC" id="2.7.11.1" evidence="1"/>
<dbReference type="Gene3D" id="3.30.200.20">
    <property type="entry name" value="Phosphorylase Kinase, domain 1"/>
    <property type="match status" value="1"/>
</dbReference>
<organism evidence="12 13">
    <name type="scientific">Trichocladium antarcticum</name>
    <dbReference type="NCBI Taxonomy" id="1450529"/>
    <lineage>
        <taxon>Eukaryota</taxon>
        <taxon>Fungi</taxon>
        <taxon>Dikarya</taxon>
        <taxon>Ascomycota</taxon>
        <taxon>Pezizomycotina</taxon>
        <taxon>Sordariomycetes</taxon>
        <taxon>Sordariomycetidae</taxon>
        <taxon>Sordariales</taxon>
        <taxon>Chaetomiaceae</taxon>
        <taxon>Trichocladium</taxon>
    </lineage>
</organism>
<feature type="binding site" evidence="9">
    <location>
        <position position="135"/>
    </location>
    <ligand>
        <name>ATP</name>
        <dbReference type="ChEBI" id="CHEBI:30616"/>
    </ligand>
</feature>
<protein>
    <recommendedName>
        <fullName evidence="1">non-specific serine/threonine protein kinase</fullName>
        <ecNumber evidence="1">2.7.11.1</ecNumber>
    </recommendedName>
</protein>
<dbReference type="Pfam" id="PF00069">
    <property type="entry name" value="Pkinase"/>
    <property type="match status" value="2"/>
</dbReference>
<feature type="compositionally biased region" description="Low complexity" evidence="10">
    <location>
        <begin position="1057"/>
        <end position="1066"/>
    </location>
</feature>
<dbReference type="AlphaFoldDB" id="A0AAN6Z931"/>
<comment type="catalytic activity">
    <reaction evidence="8">
        <text>L-seryl-[protein] + ATP = O-phospho-L-seryl-[protein] + ADP + H(+)</text>
        <dbReference type="Rhea" id="RHEA:17989"/>
        <dbReference type="Rhea" id="RHEA-COMP:9863"/>
        <dbReference type="Rhea" id="RHEA-COMP:11604"/>
        <dbReference type="ChEBI" id="CHEBI:15378"/>
        <dbReference type="ChEBI" id="CHEBI:29999"/>
        <dbReference type="ChEBI" id="CHEBI:30616"/>
        <dbReference type="ChEBI" id="CHEBI:83421"/>
        <dbReference type="ChEBI" id="CHEBI:456216"/>
        <dbReference type="EC" id="2.7.11.1"/>
    </reaction>
</comment>
<dbReference type="PROSITE" id="PS00107">
    <property type="entry name" value="PROTEIN_KINASE_ATP"/>
    <property type="match status" value="1"/>
</dbReference>
<dbReference type="InterPro" id="IPR011009">
    <property type="entry name" value="Kinase-like_dom_sf"/>
</dbReference>
<dbReference type="InterPro" id="IPR000719">
    <property type="entry name" value="Prot_kinase_dom"/>
</dbReference>
<evidence type="ECO:0000313" key="12">
    <source>
        <dbReference type="EMBL" id="KAK4130340.1"/>
    </source>
</evidence>
<dbReference type="FunFam" id="3.30.200.20:FF:000206">
    <property type="entry name" value="Serine/threonine-protein kinase Ssp1"/>
    <property type="match status" value="1"/>
</dbReference>
<keyword evidence="6 9" id="KW-0067">ATP-binding</keyword>